<feature type="transmembrane region" description="Helical" evidence="1">
    <location>
        <begin position="292"/>
        <end position="311"/>
    </location>
</feature>
<dbReference type="RefSeq" id="WP_171835899.1">
    <property type="nucleotide sequence ID" value="NZ_CP053708.1"/>
</dbReference>
<sequence length="330" mass="35191">MLKPDPFLLALIVTVLLASFVPCHGAAVPVFHGLTIAVIALMFFMQGARLSRAAILTGLGHWRLHLAILCCTFVLFPLLGLALHALAPGLLTPTLWLGVLFVCVLPSTVQSSIAFTSIARGNIPAAVCAATASNLLGIVITPLLTGLVLAGGIHAHAQVSGRGVLDIVLQLLLPFVAGQLLQPWIGGWARRNKRLLGFTDRGSILIVVYTAFSEAVVQGLWQKVPLEQLGLVLLVDALLLGVILLVTRYGARALGFAHEDEIAIVFCGSKKTLATGVPMANVLFPSAMVGQIVLPLMIFHQLQLFVCAVLARRYAQRAMIDADTPVRTRS</sequence>
<evidence type="ECO:0000313" key="2">
    <source>
        <dbReference type="EMBL" id="QKE90149.1"/>
    </source>
</evidence>
<name>A0A6M8HNX7_9PROT</name>
<feature type="transmembrane region" description="Helical" evidence="1">
    <location>
        <begin position="163"/>
        <end position="181"/>
    </location>
</feature>
<evidence type="ECO:0000256" key="1">
    <source>
        <dbReference type="SAM" id="Phobius"/>
    </source>
</evidence>
<feature type="transmembrane region" description="Helical" evidence="1">
    <location>
        <begin position="35"/>
        <end position="52"/>
    </location>
</feature>
<feature type="transmembrane region" description="Helical" evidence="1">
    <location>
        <begin position="135"/>
        <end position="157"/>
    </location>
</feature>
<dbReference type="PIRSF" id="PIRSF026166">
    <property type="entry name" value="UCP026166"/>
    <property type="match status" value="1"/>
</dbReference>
<dbReference type="EMBL" id="CP053708">
    <property type="protein sequence ID" value="QKE90149.1"/>
    <property type="molecule type" value="Genomic_DNA"/>
</dbReference>
<dbReference type="Gene3D" id="1.20.1530.20">
    <property type="match status" value="1"/>
</dbReference>
<dbReference type="PANTHER" id="PTHR18640">
    <property type="entry name" value="SOLUTE CARRIER FAMILY 10 MEMBER 7"/>
    <property type="match status" value="1"/>
</dbReference>
<dbReference type="Pfam" id="PF13593">
    <property type="entry name" value="SBF_like"/>
    <property type="match status" value="1"/>
</dbReference>
<dbReference type="AlphaFoldDB" id="A0A6M8HNX7"/>
<evidence type="ECO:0000313" key="3">
    <source>
        <dbReference type="Proteomes" id="UP000500767"/>
    </source>
</evidence>
<feature type="transmembrane region" description="Helical" evidence="1">
    <location>
        <begin position="228"/>
        <end position="250"/>
    </location>
</feature>
<reference evidence="2 3" key="1">
    <citation type="journal article" date="2014" name="World J. Microbiol. Biotechnol.">
        <title>Biodiversity and physiological characteristics of Antarctic and Arctic lichens-associated bacteria.</title>
        <authorList>
            <person name="Lee Y.M."/>
            <person name="Kim E.H."/>
            <person name="Lee H.K."/>
            <person name="Hong S.G."/>
        </authorList>
    </citation>
    <scope>NUCLEOTIDE SEQUENCE [LARGE SCALE GENOMIC DNA]</scope>
    <source>
        <strain evidence="2 3">PAMC 26569</strain>
    </source>
</reference>
<feature type="transmembrane region" description="Helical" evidence="1">
    <location>
        <begin position="64"/>
        <end position="83"/>
    </location>
</feature>
<dbReference type="GO" id="GO:0005886">
    <property type="term" value="C:plasma membrane"/>
    <property type="evidence" value="ECO:0007669"/>
    <property type="project" value="TreeGrafter"/>
</dbReference>
<keyword evidence="1" id="KW-0812">Transmembrane</keyword>
<dbReference type="InterPro" id="IPR016833">
    <property type="entry name" value="Put_Na-Bile_cotransptr"/>
</dbReference>
<keyword evidence="3" id="KW-1185">Reference proteome</keyword>
<dbReference type="Proteomes" id="UP000500767">
    <property type="component" value="Chromosome"/>
</dbReference>
<proteinExistence type="predicted"/>
<keyword evidence="1" id="KW-0472">Membrane</keyword>
<dbReference type="InterPro" id="IPR038770">
    <property type="entry name" value="Na+/solute_symporter_sf"/>
</dbReference>
<keyword evidence="1" id="KW-1133">Transmembrane helix</keyword>
<accession>A0A6M8HNX7</accession>
<feature type="transmembrane region" description="Helical" evidence="1">
    <location>
        <begin position="95"/>
        <end position="115"/>
    </location>
</feature>
<organism evidence="2 3">
    <name type="scientific">Lichenicola cladoniae</name>
    <dbReference type="NCBI Taxonomy" id="1484109"/>
    <lineage>
        <taxon>Bacteria</taxon>
        <taxon>Pseudomonadati</taxon>
        <taxon>Pseudomonadota</taxon>
        <taxon>Alphaproteobacteria</taxon>
        <taxon>Acetobacterales</taxon>
        <taxon>Acetobacteraceae</taxon>
        <taxon>Lichenicola</taxon>
    </lineage>
</organism>
<dbReference type="KEGG" id="lck:HN018_08885"/>
<protein>
    <submittedName>
        <fullName evidence="2">Bile acid:sodium symporter</fullName>
    </submittedName>
</protein>
<gene>
    <name evidence="2" type="ORF">HN018_08885</name>
</gene>
<dbReference type="PANTHER" id="PTHR18640:SF5">
    <property type="entry name" value="SODIUM_BILE ACID COTRANSPORTER 7"/>
    <property type="match status" value="1"/>
</dbReference>